<comment type="cofactor">
    <cofactor evidence="8">
        <name>tungstopterin</name>
        <dbReference type="ChEBI" id="CHEBI:30402"/>
    </cofactor>
</comment>
<keyword evidence="3" id="KW-0004">4Fe-4S</keyword>
<reference evidence="10" key="1">
    <citation type="submission" date="2018-05" db="EMBL/GenBank/DDBJ databases">
        <authorList>
            <person name="Lanie J.A."/>
            <person name="Ng W.-L."/>
            <person name="Kazmierczak K.M."/>
            <person name="Andrzejewski T.M."/>
            <person name="Davidsen T.M."/>
            <person name="Wayne K.J."/>
            <person name="Tettelin H."/>
            <person name="Glass J.I."/>
            <person name="Rusch D."/>
            <person name="Podicherti R."/>
            <person name="Tsui H.-C.T."/>
            <person name="Winkler M.E."/>
        </authorList>
    </citation>
    <scope>NUCLEOTIDE SEQUENCE</scope>
</reference>
<dbReference type="PANTHER" id="PTHR30038">
    <property type="entry name" value="ALDEHYDE FERREDOXIN OXIDOREDUCTASE"/>
    <property type="match status" value="1"/>
</dbReference>
<gene>
    <name evidence="10" type="ORF">METZ01_LOCUS70044</name>
</gene>
<organism evidence="10">
    <name type="scientific">marine metagenome</name>
    <dbReference type="NCBI Taxonomy" id="408172"/>
    <lineage>
        <taxon>unclassified sequences</taxon>
        <taxon>metagenomes</taxon>
        <taxon>ecological metagenomes</taxon>
    </lineage>
</organism>
<evidence type="ECO:0000256" key="2">
    <source>
        <dbReference type="ARBA" id="ARBA00011032"/>
    </source>
</evidence>
<feature type="non-terminal residue" evidence="10">
    <location>
        <position position="540"/>
    </location>
</feature>
<dbReference type="SMART" id="SM00790">
    <property type="entry name" value="AFOR_N"/>
    <property type="match status" value="1"/>
</dbReference>
<sequence length="540" mass="58907">VFGYHNKILIIDVSSKSWRWEDLQEEVVKDFIGGSGLGAYLLYHYCPPGADPFSPANPLIFCASPLVGSRLTTTSKFAVVSKSPQTGFIGDSLSSSSLALSIKGIGADAVIILGSSSQWLSLKVDESGIQFNDASHLLGNTTSMTEGHLIETFGPGYGIACIGPAGENMVRFASISNDGGRQAGRTGNGAVMGSKKIKAISFKGYKKLNYFNELNLSKTRKQLAIKSLGEATEKYRTLGTMANLSVFERLKVLPIGNFRNQSNKDFHSISGEAIHNEEKVSTSHCANCTIGCEKLVTIPNGGSAKVRLEYQSLFALGPLVGISDRETILKSSKFCDEMGMDTISAGSTCAWFMECMQKGLLSKRWLELLPTYENDEDLLKKLLNAIAKRSGIGDILAEGSARVSKEIGLGTEDFAMHVKGLEMPGYEPRSLHTMALALAVSTRGACHNRSSAYEYDFASSSDSGKFSRGQMVVDGEDYSAVMDSLIWCKFVRKVFDDFYVESSEILNNVTGWDMDPNQLARCGERINNLKKQFNIREGWV</sequence>
<evidence type="ECO:0000256" key="7">
    <source>
        <dbReference type="ARBA" id="ARBA00023014"/>
    </source>
</evidence>
<dbReference type="Pfam" id="PF01314">
    <property type="entry name" value="AFOR_C"/>
    <property type="match status" value="1"/>
</dbReference>
<dbReference type="AlphaFoldDB" id="A0A381TMA5"/>
<keyword evidence="5" id="KW-0560">Oxidoreductase</keyword>
<dbReference type="PANTHER" id="PTHR30038:SF7">
    <property type="entry name" value="TUNGSTEN-CONTAINING GLYCERALDEHYDE-3-PHOSPHATE:FERREDOXIN OXIDOREDUCTASE"/>
    <property type="match status" value="1"/>
</dbReference>
<dbReference type="InterPro" id="IPR051919">
    <property type="entry name" value="W-dependent_AOR"/>
</dbReference>
<dbReference type="Gene3D" id="1.10.569.10">
    <property type="entry name" value="Aldehyde Ferredoxin Oxidoreductase Protein, subunit A, domain 2"/>
    <property type="match status" value="1"/>
</dbReference>
<comment type="cofactor">
    <cofactor evidence="1">
        <name>[4Fe-4S] cluster</name>
        <dbReference type="ChEBI" id="CHEBI:49883"/>
    </cofactor>
</comment>
<comment type="similarity">
    <text evidence="2">Belongs to the AOR/FOR family.</text>
</comment>
<dbReference type="GO" id="GO:0016625">
    <property type="term" value="F:oxidoreductase activity, acting on the aldehyde or oxo group of donors, iron-sulfur protein as acceptor"/>
    <property type="evidence" value="ECO:0007669"/>
    <property type="project" value="InterPro"/>
</dbReference>
<keyword evidence="7" id="KW-0411">Iron-sulfur</keyword>
<dbReference type="InterPro" id="IPR013984">
    <property type="entry name" value="Ald_Fedxn_OxRdtase_dom2"/>
</dbReference>
<proteinExistence type="inferred from homology"/>
<keyword evidence="6" id="KW-0408">Iron</keyword>
<evidence type="ECO:0000256" key="5">
    <source>
        <dbReference type="ARBA" id="ARBA00023002"/>
    </source>
</evidence>
<accession>A0A381TMA5</accession>
<dbReference type="InterPro" id="IPR013983">
    <property type="entry name" value="Ald_Fedxn_OxRdtase_N"/>
</dbReference>
<dbReference type="Pfam" id="PF02730">
    <property type="entry name" value="AFOR_N"/>
    <property type="match status" value="1"/>
</dbReference>
<dbReference type="InterPro" id="IPR013985">
    <property type="entry name" value="Ald_Fedxn_OxRdtase_dom3"/>
</dbReference>
<evidence type="ECO:0000313" key="10">
    <source>
        <dbReference type="EMBL" id="SVA17190.1"/>
    </source>
</evidence>
<keyword evidence="4" id="KW-0479">Metal-binding</keyword>
<dbReference type="EMBL" id="UINC01004834">
    <property type="protein sequence ID" value="SVA17190.1"/>
    <property type="molecule type" value="Genomic_DNA"/>
</dbReference>
<dbReference type="SUPFAM" id="SSF56228">
    <property type="entry name" value="Aldehyde ferredoxin oxidoreductase, N-terminal domain"/>
    <property type="match status" value="1"/>
</dbReference>
<evidence type="ECO:0000259" key="9">
    <source>
        <dbReference type="SMART" id="SM00790"/>
    </source>
</evidence>
<dbReference type="GO" id="GO:0046872">
    <property type="term" value="F:metal ion binding"/>
    <property type="evidence" value="ECO:0007669"/>
    <property type="project" value="UniProtKB-KW"/>
</dbReference>
<dbReference type="Gene3D" id="1.10.599.10">
    <property type="entry name" value="Aldehyde Ferredoxin Oxidoreductase Protein, subunit A, domain 3"/>
    <property type="match status" value="1"/>
</dbReference>
<dbReference type="InterPro" id="IPR036503">
    <property type="entry name" value="Ald_Fedxn_OxRdtase_N_sf"/>
</dbReference>
<protein>
    <recommendedName>
        <fullName evidence="9">Aldehyde ferredoxin oxidoreductase N-terminal domain-containing protein</fullName>
    </recommendedName>
</protein>
<evidence type="ECO:0000256" key="3">
    <source>
        <dbReference type="ARBA" id="ARBA00022485"/>
    </source>
</evidence>
<name>A0A381TMA5_9ZZZZ</name>
<evidence type="ECO:0000256" key="1">
    <source>
        <dbReference type="ARBA" id="ARBA00001966"/>
    </source>
</evidence>
<evidence type="ECO:0000256" key="4">
    <source>
        <dbReference type="ARBA" id="ARBA00022723"/>
    </source>
</evidence>
<feature type="domain" description="Aldehyde ferredoxin oxidoreductase N-terminal" evidence="9">
    <location>
        <begin position="4"/>
        <end position="206"/>
    </location>
</feature>
<dbReference type="InterPro" id="IPR036021">
    <property type="entry name" value="Tungsten_al_ferr_oxy-like_C"/>
</dbReference>
<dbReference type="GO" id="GO:0009055">
    <property type="term" value="F:electron transfer activity"/>
    <property type="evidence" value="ECO:0007669"/>
    <property type="project" value="InterPro"/>
</dbReference>
<dbReference type="InterPro" id="IPR001203">
    <property type="entry name" value="OxRdtase_Ald_Fedxn_C"/>
</dbReference>
<feature type="non-terminal residue" evidence="10">
    <location>
        <position position="1"/>
    </location>
</feature>
<evidence type="ECO:0000256" key="6">
    <source>
        <dbReference type="ARBA" id="ARBA00023004"/>
    </source>
</evidence>
<dbReference type="Gene3D" id="3.60.9.10">
    <property type="entry name" value="Aldehyde ferredoxin oxidoreductase, N-terminal domain"/>
    <property type="match status" value="1"/>
</dbReference>
<dbReference type="GO" id="GO:0051539">
    <property type="term" value="F:4 iron, 4 sulfur cluster binding"/>
    <property type="evidence" value="ECO:0007669"/>
    <property type="project" value="UniProtKB-KW"/>
</dbReference>
<evidence type="ECO:0000256" key="8">
    <source>
        <dbReference type="ARBA" id="ARBA00049934"/>
    </source>
</evidence>
<dbReference type="SUPFAM" id="SSF48310">
    <property type="entry name" value="Aldehyde ferredoxin oxidoreductase, C-terminal domains"/>
    <property type="match status" value="1"/>
</dbReference>